<proteinExistence type="predicted"/>
<dbReference type="AlphaFoldDB" id="A0AA36DAJ4"/>
<name>A0AA36DAJ4_9BILA</name>
<sequence length="75" mass="8857">MREINVYLKRESAERVPPRSSVYMVPDELSSKIHSIIQECDKQMAAAPPKKTLRNLLLNFQQPRKTRDYETLQLR</sequence>
<dbReference type="Proteomes" id="UP001177023">
    <property type="component" value="Unassembled WGS sequence"/>
</dbReference>
<keyword evidence="2" id="KW-1185">Reference proteome</keyword>
<evidence type="ECO:0000313" key="1">
    <source>
        <dbReference type="EMBL" id="CAJ0582748.1"/>
    </source>
</evidence>
<protein>
    <submittedName>
        <fullName evidence="1">Uncharacterized protein</fullName>
    </submittedName>
</protein>
<reference evidence="1" key="1">
    <citation type="submission" date="2023-06" db="EMBL/GenBank/DDBJ databases">
        <authorList>
            <person name="Delattre M."/>
        </authorList>
    </citation>
    <scope>NUCLEOTIDE SEQUENCE</scope>
    <source>
        <strain evidence="1">AF72</strain>
    </source>
</reference>
<evidence type="ECO:0000313" key="2">
    <source>
        <dbReference type="Proteomes" id="UP001177023"/>
    </source>
</evidence>
<feature type="non-terminal residue" evidence="1">
    <location>
        <position position="75"/>
    </location>
</feature>
<accession>A0AA36DAJ4</accession>
<gene>
    <name evidence="1" type="ORF">MSPICULIGERA_LOCUS20878</name>
</gene>
<organism evidence="1 2">
    <name type="scientific">Mesorhabditis spiculigera</name>
    <dbReference type="NCBI Taxonomy" id="96644"/>
    <lineage>
        <taxon>Eukaryota</taxon>
        <taxon>Metazoa</taxon>
        <taxon>Ecdysozoa</taxon>
        <taxon>Nematoda</taxon>
        <taxon>Chromadorea</taxon>
        <taxon>Rhabditida</taxon>
        <taxon>Rhabditina</taxon>
        <taxon>Rhabditomorpha</taxon>
        <taxon>Rhabditoidea</taxon>
        <taxon>Rhabditidae</taxon>
        <taxon>Mesorhabditinae</taxon>
        <taxon>Mesorhabditis</taxon>
    </lineage>
</organism>
<comment type="caution">
    <text evidence="1">The sequence shown here is derived from an EMBL/GenBank/DDBJ whole genome shotgun (WGS) entry which is preliminary data.</text>
</comment>
<dbReference type="EMBL" id="CATQJA010002664">
    <property type="protein sequence ID" value="CAJ0582748.1"/>
    <property type="molecule type" value="Genomic_DNA"/>
</dbReference>